<evidence type="ECO:0000313" key="3">
    <source>
        <dbReference type="Proteomes" id="UP000523821"/>
    </source>
</evidence>
<dbReference type="Gene3D" id="3.20.20.150">
    <property type="entry name" value="Divalent-metal-dependent TIM barrel enzymes"/>
    <property type="match status" value="1"/>
</dbReference>
<dbReference type="PANTHER" id="PTHR12110">
    <property type="entry name" value="HYDROXYPYRUVATE ISOMERASE"/>
    <property type="match status" value="1"/>
</dbReference>
<evidence type="ECO:0000259" key="1">
    <source>
        <dbReference type="Pfam" id="PF01261"/>
    </source>
</evidence>
<dbReference type="Pfam" id="PF01261">
    <property type="entry name" value="AP_endonuc_2"/>
    <property type="match status" value="1"/>
</dbReference>
<dbReference type="PANTHER" id="PTHR12110:SF41">
    <property type="entry name" value="INOSOSE DEHYDRATASE"/>
    <property type="match status" value="1"/>
</dbReference>
<dbReference type="InterPro" id="IPR013022">
    <property type="entry name" value="Xyl_isomerase-like_TIM-brl"/>
</dbReference>
<dbReference type="GO" id="GO:0016853">
    <property type="term" value="F:isomerase activity"/>
    <property type="evidence" value="ECO:0007669"/>
    <property type="project" value="UniProtKB-KW"/>
</dbReference>
<dbReference type="RefSeq" id="WP_183857542.1">
    <property type="nucleotide sequence ID" value="NZ_JACHOO010000006.1"/>
</dbReference>
<dbReference type="AlphaFoldDB" id="A0A7W9FP07"/>
<organism evidence="2 3">
    <name type="scientific">Prosthecomicrobium pneumaticum</name>
    <dbReference type="NCBI Taxonomy" id="81895"/>
    <lineage>
        <taxon>Bacteria</taxon>
        <taxon>Pseudomonadati</taxon>
        <taxon>Pseudomonadota</taxon>
        <taxon>Alphaproteobacteria</taxon>
        <taxon>Hyphomicrobiales</taxon>
        <taxon>Kaistiaceae</taxon>
        <taxon>Prosthecomicrobium</taxon>
    </lineage>
</organism>
<gene>
    <name evidence="2" type="ORF">GGQ63_003201</name>
</gene>
<proteinExistence type="predicted"/>
<feature type="domain" description="Xylose isomerase-like TIM barrel" evidence="1">
    <location>
        <begin position="24"/>
        <end position="248"/>
    </location>
</feature>
<sequence>MKLGFNLLLWTSHVGEAHWPLLPKLKAAGYDGVEVPVFEGDPAHFARLGAVLRDEGLAASTVTVMPGGGRSAVSAEANERDGALDWLKWAIDCSEAVGADLLCGPFHQPLGEFTGKGPTEAEIEACVSVHRPAARYAAERGVKLSVEPLNRFECYFLNTARAAAALVERVGEPNYGYLYDTFHFNIEEKNQAAAIAATHAAINHVHISNNDRGTPGTGPIDFAAVFTALKAAGYDGWMTVEAFGSALPDLAAATRVWRPLFDTPEEVYLGAVKLMREGWAAA</sequence>
<dbReference type="SUPFAM" id="SSF51658">
    <property type="entry name" value="Xylose isomerase-like"/>
    <property type="match status" value="1"/>
</dbReference>
<keyword evidence="2" id="KW-0413">Isomerase</keyword>
<dbReference type="Proteomes" id="UP000523821">
    <property type="component" value="Unassembled WGS sequence"/>
</dbReference>
<accession>A0A7W9FP07</accession>
<dbReference type="EC" id="5.1.3.30" evidence="2"/>
<comment type="caution">
    <text evidence="2">The sequence shown here is derived from an EMBL/GenBank/DDBJ whole genome shotgun (WGS) entry which is preliminary data.</text>
</comment>
<dbReference type="EMBL" id="JACHOO010000006">
    <property type="protein sequence ID" value="MBB5754126.1"/>
    <property type="molecule type" value="Genomic_DNA"/>
</dbReference>
<evidence type="ECO:0000313" key="2">
    <source>
        <dbReference type="EMBL" id="MBB5754126.1"/>
    </source>
</evidence>
<dbReference type="InterPro" id="IPR036237">
    <property type="entry name" value="Xyl_isomerase-like_sf"/>
</dbReference>
<keyword evidence="3" id="KW-1185">Reference proteome</keyword>
<protein>
    <submittedName>
        <fullName evidence="2">D-psicose/D-tagatose/L-ribulose 3-epimerase</fullName>
        <ecNumber evidence="2">5.1.3.30</ecNumber>
        <ecNumber evidence="2">5.1.3.31</ecNumber>
    </submittedName>
</protein>
<name>A0A7W9FP07_9HYPH</name>
<dbReference type="InterPro" id="IPR050312">
    <property type="entry name" value="IolE/XylAMocC-like"/>
</dbReference>
<reference evidence="2 3" key="1">
    <citation type="submission" date="2020-08" db="EMBL/GenBank/DDBJ databases">
        <title>Genomic Encyclopedia of Type Strains, Phase IV (KMG-IV): sequencing the most valuable type-strain genomes for metagenomic binning, comparative biology and taxonomic classification.</title>
        <authorList>
            <person name="Goeker M."/>
        </authorList>
    </citation>
    <scope>NUCLEOTIDE SEQUENCE [LARGE SCALE GENOMIC DNA]</scope>
    <source>
        <strain evidence="2 3">DSM 16268</strain>
    </source>
</reference>
<dbReference type="EC" id="5.1.3.31" evidence="2"/>